<dbReference type="CDD" id="cd08180">
    <property type="entry name" value="PDD"/>
    <property type="match status" value="1"/>
</dbReference>
<keyword evidence="3" id="KW-0560">Oxidoreductase</keyword>
<dbReference type="GO" id="GO:0004022">
    <property type="term" value="F:alcohol dehydrogenase (NAD+) activity"/>
    <property type="evidence" value="ECO:0007669"/>
    <property type="project" value="TreeGrafter"/>
</dbReference>
<evidence type="ECO:0000256" key="3">
    <source>
        <dbReference type="ARBA" id="ARBA00023002"/>
    </source>
</evidence>
<evidence type="ECO:0000256" key="2">
    <source>
        <dbReference type="ARBA" id="ARBA00007358"/>
    </source>
</evidence>
<comment type="similarity">
    <text evidence="2">Belongs to the iron-containing alcohol dehydrogenase family.</text>
</comment>
<evidence type="ECO:0000259" key="5">
    <source>
        <dbReference type="Pfam" id="PF25137"/>
    </source>
</evidence>
<protein>
    <submittedName>
        <fullName evidence="6">Propanediol utilization protein</fullName>
    </submittedName>
</protein>
<dbReference type="FunFam" id="3.40.50.1970:FF:000003">
    <property type="entry name" value="Alcohol dehydrogenase, iron-containing"/>
    <property type="match status" value="1"/>
</dbReference>
<dbReference type="Gene3D" id="1.20.1090.10">
    <property type="entry name" value="Dehydroquinate synthase-like - alpha domain"/>
    <property type="match status" value="1"/>
</dbReference>
<sequence length="370" mass="39234">MNTFSLQTRLYSGPGSLKALGRFTNKHIWIICDGFLARSSLIDTLRAALPADNRISIFSEVTPDPTISTVAQGIEQMQSLRPDVVIGFGGGSALDAAKAIVWFSRQSGVEIETCVAIPTTSGTGSEVTSACVISDPDQGIKYPLFNNALYPDMAILDPVLVVSVPPAITANTGMDVLTHALEAYVSSRASDFTDALAEKAAQLVFQYLPVAVRKGDCLATRGKMHNAATLAGMAFSQAGLGLNHAIAHQLGGQFHLPHGLANALLLAPVIRFNSADPRAAKRYARFAKACHLCPDSANDTASINALIQHIGQLKKACAIPAPSDALHEGKQSWPQRIPAMAKAALADVTLKTNPRTADMDAIAELLEELL</sequence>
<dbReference type="RefSeq" id="WP_062741438.1">
    <property type="nucleotide sequence ID" value="NZ_CP012871.1"/>
</dbReference>
<dbReference type="InterPro" id="IPR039697">
    <property type="entry name" value="Alcohol_dehydrogenase_Fe"/>
</dbReference>
<dbReference type="Proteomes" id="UP000069162">
    <property type="component" value="Chromosome"/>
</dbReference>
<dbReference type="InterPro" id="IPR018211">
    <property type="entry name" value="ADH_Fe_CS"/>
</dbReference>
<dbReference type="SUPFAM" id="SSF56796">
    <property type="entry name" value="Dehydroquinate synthase-like"/>
    <property type="match status" value="1"/>
</dbReference>
<organism evidence="6 7">
    <name type="scientific">[Enterobacter] lignolyticus</name>
    <dbReference type="NCBI Taxonomy" id="1334193"/>
    <lineage>
        <taxon>Bacteria</taxon>
        <taxon>Pseudomonadati</taxon>
        <taxon>Pseudomonadota</taxon>
        <taxon>Gammaproteobacteria</taxon>
        <taxon>Enterobacterales</taxon>
        <taxon>Enterobacteriaceae</taxon>
        <taxon>Pluralibacter</taxon>
    </lineage>
</organism>
<evidence type="ECO:0000256" key="1">
    <source>
        <dbReference type="ARBA" id="ARBA00001962"/>
    </source>
</evidence>
<feature type="domain" description="Fe-containing alcohol dehydrogenase-like C-terminal" evidence="5">
    <location>
        <begin position="169"/>
        <end position="368"/>
    </location>
</feature>
<dbReference type="AlphaFoldDB" id="A0A806XEK2"/>
<name>A0A806XEK2_9ENTR</name>
<gene>
    <name evidence="6" type="ORF">AO703_13220</name>
</gene>
<dbReference type="PANTHER" id="PTHR11496:SF83">
    <property type="entry name" value="HYDROXYACID-OXOACID TRANSHYDROGENASE, MITOCHONDRIAL"/>
    <property type="match status" value="1"/>
</dbReference>
<evidence type="ECO:0000259" key="4">
    <source>
        <dbReference type="Pfam" id="PF00465"/>
    </source>
</evidence>
<dbReference type="FunFam" id="1.20.1090.10:FF:000001">
    <property type="entry name" value="Aldehyde-alcohol dehydrogenase"/>
    <property type="match status" value="1"/>
</dbReference>
<evidence type="ECO:0000313" key="6">
    <source>
        <dbReference type="EMBL" id="ALR77219.1"/>
    </source>
</evidence>
<reference evidence="7" key="1">
    <citation type="submission" date="2015-10" db="EMBL/GenBank/DDBJ databases">
        <title>Complete Genome Sequencing of Klebsiella sp. strain G5.</title>
        <authorList>
            <person name="Chan K.-G."/>
            <person name="Chen J.-W."/>
        </authorList>
    </citation>
    <scope>NUCLEOTIDE SEQUENCE [LARGE SCALE GENOMIC DNA]</scope>
    <source>
        <strain evidence="7">G5</strain>
    </source>
</reference>
<comment type="cofactor">
    <cofactor evidence="1">
        <name>Fe cation</name>
        <dbReference type="ChEBI" id="CHEBI:24875"/>
    </cofactor>
</comment>
<dbReference type="KEGG" id="kle:AO703_13220"/>
<dbReference type="InterPro" id="IPR056798">
    <property type="entry name" value="ADH_Fe_C"/>
</dbReference>
<dbReference type="EMBL" id="CP012871">
    <property type="protein sequence ID" value="ALR77219.1"/>
    <property type="molecule type" value="Genomic_DNA"/>
</dbReference>
<dbReference type="Pfam" id="PF00465">
    <property type="entry name" value="Fe-ADH"/>
    <property type="match status" value="1"/>
</dbReference>
<dbReference type="GO" id="GO:0046872">
    <property type="term" value="F:metal ion binding"/>
    <property type="evidence" value="ECO:0007669"/>
    <property type="project" value="InterPro"/>
</dbReference>
<evidence type="ECO:0000313" key="7">
    <source>
        <dbReference type="Proteomes" id="UP000069162"/>
    </source>
</evidence>
<dbReference type="InterPro" id="IPR001670">
    <property type="entry name" value="ADH_Fe/GldA"/>
</dbReference>
<accession>A0A806XEK2</accession>
<dbReference type="PANTHER" id="PTHR11496">
    <property type="entry name" value="ALCOHOL DEHYDROGENASE"/>
    <property type="match status" value="1"/>
</dbReference>
<proteinExistence type="inferred from homology"/>
<dbReference type="Gene3D" id="3.40.50.1970">
    <property type="match status" value="1"/>
</dbReference>
<feature type="domain" description="Alcohol dehydrogenase iron-type/glycerol dehydrogenase GldA" evidence="4">
    <location>
        <begin position="8"/>
        <end position="158"/>
    </location>
</feature>
<dbReference type="PROSITE" id="PS00913">
    <property type="entry name" value="ADH_IRON_1"/>
    <property type="match status" value="1"/>
</dbReference>
<dbReference type="OrthoDB" id="9815791at2"/>
<dbReference type="Pfam" id="PF25137">
    <property type="entry name" value="ADH_Fe_C"/>
    <property type="match status" value="1"/>
</dbReference>